<evidence type="ECO:0000313" key="2">
    <source>
        <dbReference type="Proteomes" id="UP000236311"/>
    </source>
</evidence>
<dbReference type="EMBL" id="OFSM01000007">
    <property type="protein sequence ID" value="SOY28962.1"/>
    <property type="molecule type" value="Genomic_DNA"/>
</dbReference>
<dbReference type="Proteomes" id="UP000236311">
    <property type="component" value="Unassembled WGS sequence"/>
</dbReference>
<evidence type="ECO:0000313" key="1">
    <source>
        <dbReference type="EMBL" id="SOY28962.1"/>
    </source>
</evidence>
<dbReference type="Gene3D" id="3.40.50.150">
    <property type="entry name" value="Vaccinia Virus protein VP39"/>
    <property type="match status" value="1"/>
</dbReference>
<dbReference type="OrthoDB" id="9794124at2"/>
<evidence type="ECO:0008006" key="3">
    <source>
        <dbReference type="Google" id="ProtNLM"/>
    </source>
</evidence>
<dbReference type="AlphaFoldDB" id="A0A2K4ZES6"/>
<dbReference type="Gene3D" id="3.40.50.720">
    <property type="entry name" value="NAD(P)-binding Rossmann-like Domain"/>
    <property type="match status" value="1"/>
</dbReference>
<proteinExistence type="predicted"/>
<sequence length="366" mass="42471">MKKVFIFGTGKLYQDKANYIREHFYIVGFIDNKVSGEAMIYGDTGIPIYSPKDIKQYLRQDVWIILMSYQYVSMWKQLYELGVDGRKILFGIMFPPYTEIQEVMLDGNGYLGTEADQIIYYAGSGEKLVIENHDHLQEMAWKLLREKYKRNDPYINTIAQMKTKPVSRKFGTERGKAIDRYYIEKFLEENSYLIYGDCLEIAENTYTMQYGKDRIERSYILHVEGWGNNAVKGNLETGEGIKEGRYDCAIITQTLMFIYDIKSAAENIYKMLKKGGCALVTVSGISQISRYDADLWGSYYNFHEDAMQALFEPVFGAENIEIQTYGNVKTVIAMLYGLCAEDLREEDFREMDKDYPLIISIVLKKK</sequence>
<accession>A0A2K4ZES6</accession>
<protein>
    <recommendedName>
        <fullName evidence="3">Methyltransferase domain protein</fullName>
    </recommendedName>
</protein>
<dbReference type="SUPFAM" id="SSF53335">
    <property type="entry name" value="S-adenosyl-L-methionine-dependent methyltransferases"/>
    <property type="match status" value="1"/>
</dbReference>
<gene>
    <name evidence="1" type="ORF">AMURIS_01677</name>
</gene>
<reference evidence="1 2" key="1">
    <citation type="submission" date="2018-01" db="EMBL/GenBank/DDBJ databases">
        <authorList>
            <person name="Gaut B.S."/>
            <person name="Morton B.R."/>
            <person name="Clegg M.T."/>
            <person name="Duvall M.R."/>
        </authorList>
    </citation>
    <scope>NUCLEOTIDE SEQUENCE [LARGE SCALE GENOMIC DNA]</scope>
    <source>
        <strain evidence="1">GP69</strain>
    </source>
</reference>
<dbReference type="InterPro" id="IPR029063">
    <property type="entry name" value="SAM-dependent_MTases_sf"/>
</dbReference>
<organism evidence="1 2">
    <name type="scientific">Acetatifactor muris</name>
    <dbReference type="NCBI Taxonomy" id="879566"/>
    <lineage>
        <taxon>Bacteria</taxon>
        <taxon>Bacillati</taxon>
        <taxon>Bacillota</taxon>
        <taxon>Clostridia</taxon>
        <taxon>Lachnospirales</taxon>
        <taxon>Lachnospiraceae</taxon>
        <taxon>Acetatifactor</taxon>
    </lineage>
</organism>
<keyword evidence="2" id="KW-1185">Reference proteome</keyword>
<name>A0A2K4ZES6_9FIRM</name>
<dbReference type="RefSeq" id="WP_103239023.1">
    <property type="nucleotide sequence ID" value="NZ_JANJZD010000022.1"/>
</dbReference>